<accession>A0A5K3G1V8</accession>
<evidence type="ECO:0000256" key="7">
    <source>
        <dbReference type="ARBA" id="ARBA00023015"/>
    </source>
</evidence>
<dbReference type="PANTHER" id="PTHR12360">
    <property type="entry name" value="NUCLEAR TRANSCRIPTION FACTOR, X-BOX BINDING 1 NFX1"/>
    <property type="match status" value="1"/>
</dbReference>
<dbReference type="CDD" id="cd06008">
    <property type="entry name" value="NF-X1-zinc-finger"/>
    <property type="match status" value="3"/>
</dbReference>
<proteinExistence type="inferred from homology"/>
<evidence type="ECO:0000256" key="3">
    <source>
        <dbReference type="ARBA" id="ARBA00022723"/>
    </source>
</evidence>
<evidence type="ECO:0000256" key="5">
    <source>
        <dbReference type="ARBA" id="ARBA00022771"/>
    </source>
</evidence>
<dbReference type="PROSITE" id="PS50016">
    <property type="entry name" value="ZF_PHD_2"/>
    <property type="match status" value="1"/>
</dbReference>
<dbReference type="GO" id="GO:0000977">
    <property type="term" value="F:RNA polymerase II transcription regulatory region sequence-specific DNA binding"/>
    <property type="evidence" value="ECO:0007669"/>
    <property type="project" value="TreeGrafter"/>
</dbReference>
<dbReference type="SMART" id="SM00438">
    <property type="entry name" value="ZnF_NFX"/>
    <property type="match status" value="3"/>
</dbReference>
<protein>
    <submittedName>
        <fullName evidence="14">PHD-type domain-containing protein</fullName>
    </submittedName>
</protein>
<dbReference type="InterPro" id="IPR034078">
    <property type="entry name" value="NFX1_fam"/>
</dbReference>
<evidence type="ECO:0000256" key="4">
    <source>
        <dbReference type="ARBA" id="ARBA00022737"/>
    </source>
</evidence>
<evidence type="ECO:0000256" key="9">
    <source>
        <dbReference type="ARBA" id="ARBA00023242"/>
    </source>
</evidence>
<feature type="region of interest" description="Disordered" evidence="11">
    <location>
        <begin position="1"/>
        <end position="51"/>
    </location>
</feature>
<dbReference type="Pfam" id="PF01422">
    <property type="entry name" value="zf-NF-X1"/>
    <property type="match status" value="3"/>
</dbReference>
<dbReference type="GO" id="GO:0008270">
    <property type="term" value="F:zinc ion binding"/>
    <property type="evidence" value="ECO:0007669"/>
    <property type="project" value="UniProtKB-KW"/>
</dbReference>
<evidence type="ECO:0000256" key="1">
    <source>
        <dbReference type="ARBA" id="ARBA00004123"/>
    </source>
</evidence>
<name>A0A5K3G1V8_MESCO</name>
<dbReference type="WBParaSite" id="MCU_012964-RA">
    <property type="protein sequence ID" value="MCU_012964-RA"/>
    <property type="gene ID" value="MCU_012964"/>
</dbReference>
<dbReference type="SUPFAM" id="SSF57850">
    <property type="entry name" value="RING/U-box"/>
    <property type="match status" value="1"/>
</dbReference>
<keyword evidence="5 10" id="KW-0863">Zinc-finger</keyword>
<evidence type="ECO:0000313" key="14">
    <source>
        <dbReference type="WBParaSite" id="MCU_012964-RA"/>
    </source>
</evidence>
<keyword evidence="7" id="KW-0805">Transcription regulation</keyword>
<keyword evidence="8" id="KW-0804">Transcription</keyword>
<keyword evidence="3" id="KW-0479">Metal-binding</keyword>
<feature type="domain" description="RING-type" evidence="13">
    <location>
        <begin position="138"/>
        <end position="199"/>
    </location>
</feature>
<dbReference type="InterPro" id="IPR000967">
    <property type="entry name" value="Znf_NFX1"/>
</dbReference>
<feature type="domain" description="PHD-type" evidence="12">
    <location>
        <begin position="135"/>
        <end position="201"/>
    </location>
</feature>
<keyword evidence="9" id="KW-0539">Nucleus</keyword>
<keyword evidence="4" id="KW-0677">Repeat</keyword>
<keyword evidence="6" id="KW-0862">Zinc</keyword>
<dbReference type="GO" id="GO:0000981">
    <property type="term" value="F:DNA-binding transcription factor activity, RNA polymerase II-specific"/>
    <property type="evidence" value="ECO:0007669"/>
    <property type="project" value="TreeGrafter"/>
</dbReference>
<comment type="similarity">
    <text evidence="2">Belongs to the NFX1 family.</text>
</comment>
<dbReference type="InterPro" id="IPR001841">
    <property type="entry name" value="Znf_RING"/>
</dbReference>
<reference evidence="14" key="1">
    <citation type="submission" date="2019-11" db="UniProtKB">
        <authorList>
            <consortium name="WormBaseParasite"/>
        </authorList>
    </citation>
    <scope>IDENTIFICATION</scope>
</reference>
<evidence type="ECO:0000256" key="10">
    <source>
        <dbReference type="PROSITE-ProRule" id="PRU00175"/>
    </source>
</evidence>
<organism evidence="14">
    <name type="scientific">Mesocestoides corti</name>
    <name type="common">Flatworm</name>
    <dbReference type="NCBI Taxonomy" id="53468"/>
    <lineage>
        <taxon>Eukaryota</taxon>
        <taxon>Metazoa</taxon>
        <taxon>Spiralia</taxon>
        <taxon>Lophotrochozoa</taxon>
        <taxon>Platyhelminthes</taxon>
        <taxon>Cestoda</taxon>
        <taxon>Eucestoda</taxon>
        <taxon>Cyclophyllidea</taxon>
        <taxon>Mesocestoididae</taxon>
        <taxon>Mesocestoides</taxon>
    </lineage>
</organism>
<feature type="compositionally biased region" description="Polar residues" evidence="11">
    <location>
        <begin position="10"/>
        <end position="28"/>
    </location>
</feature>
<comment type="subcellular location">
    <subcellularLocation>
        <location evidence="1">Nucleus</location>
    </subcellularLocation>
</comment>
<evidence type="ECO:0000256" key="6">
    <source>
        <dbReference type="ARBA" id="ARBA00022833"/>
    </source>
</evidence>
<dbReference type="InterPro" id="IPR019787">
    <property type="entry name" value="Znf_PHD-finger"/>
</dbReference>
<dbReference type="GO" id="GO:0005634">
    <property type="term" value="C:nucleus"/>
    <property type="evidence" value="ECO:0007669"/>
    <property type="project" value="UniProtKB-SubCell"/>
</dbReference>
<evidence type="ECO:0000256" key="11">
    <source>
        <dbReference type="SAM" id="MobiDB-lite"/>
    </source>
</evidence>
<sequence>MECKDLSDLPQGNQSLSPERNINPSQKSYPRRRRGVNVRQTGNDRVSQREQTRFRVPEGAACERGRAGRRGVYQRGQQGCFSDVQFDQEVGAKVGPINDLKDECLDNAALVDDVTDSMTDLTLRDRLIAKLRSGLYSCLICLCYVEPRDPTWSCDGCFRVFHLSCMTDWALSTKLRKNDEPTSSGTQESRNSWRCPACQKSHSAATRPLVYYCFCGKTSRPDYHPGCTTIPHGCDEVCGKPKAKQIAGETSRTKRSPPCPHTCTELCHPGPCPPCTAVVQLHCPCGRVVRSARCGDEQPKPCGAPCGRTYAADFCAFGTHTCPLQCHDGDCPPCLKLIKSVCYCGRVDEVTRCGGERAKRYDLSAAIGDPVVGELDPCDIEMFFHDDEKDRMELLQSEESLVAMYVGTVFSCEQVCDRPLACGHHKCSMPCHPGECRPCPLSPSLCLTCPCGRVPLNKLVSNLILNH</sequence>
<dbReference type="AlphaFoldDB" id="A0A5K3G1V8"/>
<evidence type="ECO:0000259" key="13">
    <source>
        <dbReference type="PROSITE" id="PS50089"/>
    </source>
</evidence>
<evidence type="ECO:0000256" key="2">
    <source>
        <dbReference type="ARBA" id="ARBA00007269"/>
    </source>
</evidence>
<dbReference type="PANTHER" id="PTHR12360:SF12">
    <property type="entry name" value="TRANSCRIPTIONAL REPRESSOR NF-X1"/>
    <property type="match status" value="1"/>
</dbReference>
<evidence type="ECO:0000256" key="8">
    <source>
        <dbReference type="ARBA" id="ARBA00023163"/>
    </source>
</evidence>
<dbReference type="PROSITE" id="PS50089">
    <property type="entry name" value="ZF_RING_2"/>
    <property type="match status" value="1"/>
</dbReference>
<evidence type="ECO:0000259" key="12">
    <source>
        <dbReference type="PROSITE" id="PS50016"/>
    </source>
</evidence>